<dbReference type="EMBL" id="SJPU01000002">
    <property type="protein sequence ID" value="TWU15548.1"/>
    <property type="molecule type" value="Genomic_DNA"/>
</dbReference>
<gene>
    <name evidence="3" type="primary">yhaO_2</name>
    <name evidence="3" type="ORF">Poly21_27450</name>
</gene>
<reference evidence="3 4" key="1">
    <citation type="journal article" date="2020" name="Antonie Van Leeuwenhoek">
        <title>Rhodopirellula heiligendammensis sp. nov., Rhodopirellula pilleata sp. nov., and Rhodopirellula solitaria sp. nov. isolated from natural or artificial marine surfaces in Northern Germany and California, USA, and emended description of the genus Rhodopirellula.</title>
        <authorList>
            <person name="Kallscheuer N."/>
            <person name="Wiegand S."/>
            <person name="Jogler M."/>
            <person name="Boedeker C."/>
            <person name="Peeters S.H."/>
            <person name="Rast P."/>
            <person name="Heuer A."/>
            <person name="Jetten M.S.M."/>
            <person name="Rohde M."/>
            <person name="Jogler C."/>
        </authorList>
    </citation>
    <scope>NUCLEOTIDE SEQUENCE [LARGE SCALE GENOMIC DNA]</scope>
    <source>
        <strain evidence="3 4">Poly21</strain>
    </source>
</reference>
<dbReference type="InterPro" id="IPR014576">
    <property type="entry name" value="Pesterase_YhaO"/>
</dbReference>
<dbReference type="InterPro" id="IPR041796">
    <property type="entry name" value="Mre11_N"/>
</dbReference>
<dbReference type="AlphaFoldDB" id="A0A5C6BU39"/>
<feature type="domain" description="Calcineurin-like phosphoesterase" evidence="2">
    <location>
        <begin position="5"/>
        <end position="203"/>
    </location>
</feature>
<dbReference type="GO" id="GO:0016787">
    <property type="term" value="F:hydrolase activity"/>
    <property type="evidence" value="ECO:0007669"/>
    <property type="project" value="UniProtKB-KW"/>
</dbReference>
<dbReference type="Proteomes" id="UP000319908">
    <property type="component" value="Unassembled WGS sequence"/>
</dbReference>
<dbReference type="InterPro" id="IPR004843">
    <property type="entry name" value="Calcineurin-like_PHP"/>
</dbReference>
<proteinExistence type="predicted"/>
<dbReference type="InterPro" id="IPR050535">
    <property type="entry name" value="DNA_Repair-Maintenance_Comp"/>
</dbReference>
<name>A0A5C6BU39_9BACT</name>
<dbReference type="CDD" id="cd00840">
    <property type="entry name" value="MPP_Mre11_N"/>
    <property type="match status" value="1"/>
</dbReference>
<keyword evidence="1" id="KW-0378">Hydrolase</keyword>
<dbReference type="PANTHER" id="PTHR30337">
    <property type="entry name" value="COMPONENT OF ATP-DEPENDENT DSDNA EXONUCLEASE"/>
    <property type="match status" value="1"/>
</dbReference>
<dbReference type="SUPFAM" id="SSF56300">
    <property type="entry name" value="Metallo-dependent phosphatases"/>
    <property type="match status" value="1"/>
</dbReference>
<keyword evidence="4" id="KW-1185">Reference proteome</keyword>
<accession>A0A5C6BU39</accession>
<dbReference type="InterPro" id="IPR029052">
    <property type="entry name" value="Metallo-depent_PP-like"/>
</dbReference>
<evidence type="ECO:0000313" key="4">
    <source>
        <dbReference type="Proteomes" id="UP000319908"/>
    </source>
</evidence>
<dbReference type="OrthoDB" id="9773856at2"/>
<dbReference type="Gene3D" id="3.60.21.10">
    <property type="match status" value="1"/>
</dbReference>
<evidence type="ECO:0000259" key="2">
    <source>
        <dbReference type="Pfam" id="PF00149"/>
    </source>
</evidence>
<dbReference type="PANTHER" id="PTHR30337:SF7">
    <property type="entry name" value="PHOSPHOESTERASE"/>
    <property type="match status" value="1"/>
</dbReference>
<comment type="caution">
    <text evidence="3">The sequence shown here is derived from an EMBL/GenBank/DDBJ whole genome shotgun (WGS) entry which is preliminary data.</text>
</comment>
<protein>
    <submittedName>
        <fullName evidence="3">Metallophosphoesterase YhaO</fullName>
    </submittedName>
</protein>
<dbReference type="Pfam" id="PF00149">
    <property type="entry name" value="Metallophos"/>
    <property type="match status" value="1"/>
</dbReference>
<dbReference type="PIRSF" id="PIRSF033091">
    <property type="entry name" value="Pesterase_YhaO"/>
    <property type="match status" value="1"/>
</dbReference>
<sequence>MSVRRILHAADIHLDSPLRNLESYDQAPLEQIRGASRRALENLVKLAIDEEVDLVVIAGDLYDGDWKDQNTGLFFVGQAAKLTQAGIPLVVIRGNHDAENVMTSSLPLPKNPDGSEIMLASKKVDCRTFESIGVAVHGRSFRTKAELEDLSQSYPRPLSGMFNLGLLHTSLTGAEGHDTYSPCKPIELSAKEYDYWALGHVHTRGEHGLADAAPIVFSGNIQGRHIRESGAKGCYILDIDERGGIALKFHPLDVVRWESFELHTSDMQSTDEILDAYESWLGTTLAQIGDRMLVSRVSIVGPSKIHHQLHQQRHRLESSLRATAITHGGGQAWMEKFRLRTTSPNKKLNVGDLDGPLASISSVVERLRTSVDRGDLIAGEFTSLVKKLPDQHETFDPTDLQWVDELIESAAADLLGRFDG</sequence>
<organism evidence="3 4">
    <name type="scientific">Allorhodopirellula heiligendammensis</name>
    <dbReference type="NCBI Taxonomy" id="2714739"/>
    <lineage>
        <taxon>Bacteria</taxon>
        <taxon>Pseudomonadati</taxon>
        <taxon>Planctomycetota</taxon>
        <taxon>Planctomycetia</taxon>
        <taxon>Pirellulales</taxon>
        <taxon>Pirellulaceae</taxon>
        <taxon>Allorhodopirellula</taxon>
    </lineage>
</organism>
<evidence type="ECO:0000313" key="3">
    <source>
        <dbReference type="EMBL" id="TWU15548.1"/>
    </source>
</evidence>
<evidence type="ECO:0000256" key="1">
    <source>
        <dbReference type="ARBA" id="ARBA00022801"/>
    </source>
</evidence>